<keyword evidence="2" id="KW-0805">Transcription regulation</keyword>
<reference evidence="6 7" key="1">
    <citation type="journal article" date="2019" name="Int. J. Syst. Evol. Microbiol.">
        <title>The Global Catalogue of Microorganisms (GCM) 10K type strain sequencing project: providing services to taxonomists for standard genome sequencing and annotation.</title>
        <authorList>
            <consortium name="The Broad Institute Genomics Platform"/>
            <consortium name="The Broad Institute Genome Sequencing Center for Infectious Disease"/>
            <person name="Wu L."/>
            <person name="Ma J."/>
        </authorList>
    </citation>
    <scope>NUCLEOTIDE SEQUENCE [LARGE SCALE GENOMIC DNA]</scope>
    <source>
        <strain evidence="6 7">JCM 9383</strain>
    </source>
</reference>
<dbReference type="EMBL" id="BAAAUX010000019">
    <property type="protein sequence ID" value="GAA2805141.1"/>
    <property type="molecule type" value="Genomic_DNA"/>
</dbReference>
<dbReference type="SUPFAM" id="SSF53850">
    <property type="entry name" value="Periplasmic binding protein-like II"/>
    <property type="match status" value="1"/>
</dbReference>
<evidence type="ECO:0000256" key="4">
    <source>
        <dbReference type="ARBA" id="ARBA00023163"/>
    </source>
</evidence>
<name>A0ABN3VH92_9PSEU</name>
<dbReference type="Gene3D" id="3.40.190.10">
    <property type="entry name" value="Periplasmic binding protein-like II"/>
    <property type="match status" value="2"/>
</dbReference>
<dbReference type="Gene3D" id="1.10.10.10">
    <property type="entry name" value="Winged helix-like DNA-binding domain superfamily/Winged helix DNA-binding domain"/>
    <property type="match status" value="1"/>
</dbReference>
<evidence type="ECO:0000256" key="1">
    <source>
        <dbReference type="ARBA" id="ARBA00009437"/>
    </source>
</evidence>
<evidence type="ECO:0000313" key="6">
    <source>
        <dbReference type="EMBL" id="GAA2805141.1"/>
    </source>
</evidence>
<dbReference type="PROSITE" id="PS50931">
    <property type="entry name" value="HTH_LYSR"/>
    <property type="match status" value="1"/>
</dbReference>
<dbReference type="RefSeq" id="WP_344682863.1">
    <property type="nucleotide sequence ID" value="NZ_BAAAUX010000019.1"/>
</dbReference>
<feature type="domain" description="HTH lysR-type" evidence="5">
    <location>
        <begin position="3"/>
        <end position="60"/>
    </location>
</feature>
<dbReference type="InterPro" id="IPR000847">
    <property type="entry name" value="LysR_HTH_N"/>
</dbReference>
<gene>
    <name evidence="6" type="ORF">GCM10010470_45450</name>
</gene>
<evidence type="ECO:0000256" key="2">
    <source>
        <dbReference type="ARBA" id="ARBA00023015"/>
    </source>
</evidence>
<keyword evidence="3" id="KW-0238">DNA-binding</keyword>
<keyword evidence="4" id="KW-0804">Transcription</keyword>
<proteinExistence type="inferred from homology"/>
<dbReference type="Proteomes" id="UP001500979">
    <property type="component" value="Unassembled WGS sequence"/>
</dbReference>
<dbReference type="InterPro" id="IPR005119">
    <property type="entry name" value="LysR_subst-bd"/>
</dbReference>
<dbReference type="PANTHER" id="PTHR30346:SF28">
    <property type="entry name" value="HTH-TYPE TRANSCRIPTIONAL REGULATOR CYNR"/>
    <property type="match status" value="1"/>
</dbReference>
<organism evidence="6 7">
    <name type="scientific">Saccharopolyspora taberi</name>
    <dbReference type="NCBI Taxonomy" id="60895"/>
    <lineage>
        <taxon>Bacteria</taxon>
        <taxon>Bacillati</taxon>
        <taxon>Actinomycetota</taxon>
        <taxon>Actinomycetes</taxon>
        <taxon>Pseudonocardiales</taxon>
        <taxon>Pseudonocardiaceae</taxon>
        <taxon>Saccharopolyspora</taxon>
    </lineage>
</organism>
<dbReference type="InterPro" id="IPR036390">
    <property type="entry name" value="WH_DNA-bd_sf"/>
</dbReference>
<dbReference type="PRINTS" id="PR00039">
    <property type="entry name" value="HTHLYSR"/>
</dbReference>
<keyword evidence="7" id="KW-1185">Reference proteome</keyword>
<protein>
    <submittedName>
        <fullName evidence="6">LysR family transcriptional regulator</fullName>
    </submittedName>
</protein>
<dbReference type="PANTHER" id="PTHR30346">
    <property type="entry name" value="TRANSCRIPTIONAL DUAL REGULATOR HCAR-RELATED"/>
    <property type="match status" value="1"/>
</dbReference>
<comment type="caution">
    <text evidence="6">The sequence shown here is derived from an EMBL/GenBank/DDBJ whole genome shotgun (WGS) entry which is preliminary data.</text>
</comment>
<dbReference type="Pfam" id="PF03466">
    <property type="entry name" value="LysR_substrate"/>
    <property type="match status" value="1"/>
</dbReference>
<accession>A0ABN3VH92</accession>
<sequence>MNVELRHLRALAAIGREGTITGAAAVLHVTQPALSRTLDQLEGRLGTRLVERTTRRLELTEAGRRLWEHACRLLNQLDDALVEVRSGTRPLRVGFAWAAVGAFTVPLLQQWRDEHPDSPARIFRRDDPEAALRRAEVDVAFLRTQSPQESDFRAVVLFEERRMAAVADTDPLADADSVRLDSLADRPVALCATAATTTASLWPPERRPCTVEVANVDEWLALIATGDAVGVTAEGTQHSHPYPGIRYVPVLDADPVTVHLVWPRVPTHPETESFREHVRSVVGAVRPVGRGSA</sequence>
<dbReference type="Pfam" id="PF00126">
    <property type="entry name" value="HTH_1"/>
    <property type="match status" value="1"/>
</dbReference>
<evidence type="ECO:0000259" key="5">
    <source>
        <dbReference type="PROSITE" id="PS50931"/>
    </source>
</evidence>
<dbReference type="SUPFAM" id="SSF46785">
    <property type="entry name" value="Winged helix' DNA-binding domain"/>
    <property type="match status" value="1"/>
</dbReference>
<dbReference type="InterPro" id="IPR036388">
    <property type="entry name" value="WH-like_DNA-bd_sf"/>
</dbReference>
<evidence type="ECO:0000256" key="3">
    <source>
        <dbReference type="ARBA" id="ARBA00023125"/>
    </source>
</evidence>
<evidence type="ECO:0000313" key="7">
    <source>
        <dbReference type="Proteomes" id="UP001500979"/>
    </source>
</evidence>
<comment type="similarity">
    <text evidence="1">Belongs to the LysR transcriptional regulatory family.</text>
</comment>